<evidence type="ECO:0000313" key="3">
    <source>
        <dbReference type="Proteomes" id="UP000663838"/>
    </source>
</evidence>
<feature type="region of interest" description="Disordered" evidence="1">
    <location>
        <begin position="142"/>
        <end position="161"/>
    </location>
</feature>
<organism evidence="2 3">
    <name type="scientific">Rotaria socialis</name>
    <dbReference type="NCBI Taxonomy" id="392032"/>
    <lineage>
        <taxon>Eukaryota</taxon>
        <taxon>Metazoa</taxon>
        <taxon>Spiralia</taxon>
        <taxon>Gnathifera</taxon>
        <taxon>Rotifera</taxon>
        <taxon>Eurotatoria</taxon>
        <taxon>Bdelloidea</taxon>
        <taxon>Philodinida</taxon>
        <taxon>Philodinidae</taxon>
        <taxon>Rotaria</taxon>
    </lineage>
</organism>
<gene>
    <name evidence="2" type="ORF">TOA249_LOCUS8301</name>
</gene>
<protein>
    <submittedName>
        <fullName evidence="2">Uncharacterized protein</fullName>
    </submittedName>
</protein>
<comment type="caution">
    <text evidence="2">The sequence shown here is derived from an EMBL/GenBank/DDBJ whole genome shotgun (WGS) entry which is preliminary data.</text>
</comment>
<reference evidence="2" key="1">
    <citation type="submission" date="2021-02" db="EMBL/GenBank/DDBJ databases">
        <authorList>
            <person name="Nowell W R."/>
        </authorList>
    </citation>
    <scope>NUCLEOTIDE SEQUENCE</scope>
</reference>
<name>A0A820ZRH3_9BILA</name>
<evidence type="ECO:0000256" key="1">
    <source>
        <dbReference type="SAM" id="MobiDB-lite"/>
    </source>
</evidence>
<accession>A0A820ZRH3</accession>
<feature type="compositionally biased region" description="Low complexity" evidence="1">
    <location>
        <begin position="142"/>
        <end position="156"/>
    </location>
</feature>
<evidence type="ECO:0000313" key="2">
    <source>
        <dbReference type="EMBL" id="CAF4566520.1"/>
    </source>
</evidence>
<dbReference type="EMBL" id="CAJOBS010000392">
    <property type="protein sequence ID" value="CAF4566520.1"/>
    <property type="molecule type" value="Genomic_DNA"/>
</dbReference>
<dbReference type="Proteomes" id="UP000663838">
    <property type="component" value="Unassembled WGS sequence"/>
</dbReference>
<dbReference type="AlphaFoldDB" id="A0A820ZRH3"/>
<sequence length="297" mass="33796">MELVNFFSIEDINNVSLNFYCFNKESTISYKNISVNDQLFFSEMNTKIIILVFCSSFINIIYTTEIKANKTLESLCDTVSTNNSLQYKSNQRRDTIIEQESSRSKVDDQYIVEEQHESSNENVHQSNSNLGKVIRLPGRTIRNGRGIRGSSSNNGGVNRPTTSVIRYRNTRTGTSISRPNGWLWSRSRLVFLPLATLYFHRSRSATSNRYTTPPSTPLTYYYCTSNDGSVEIQCSSMYGDTLCCEDQTSQQPFCCGGDIPDAFVEDPNGATRRLAKIFYTLTAITLCVHLLRRHFCQ</sequence>
<proteinExistence type="predicted"/>